<feature type="compositionally biased region" description="Basic and acidic residues" evidence="1">
    <location>
        <begin position="62"/>
        <end position="72"/>
    </location>
</feature>
<feature type="compositionally biased region" description="Low complexity" evidence="1">
    <location>
        <begin position="537"/>
        <end position="546"/>
    </location>
</feature>
<dbReference type="OrthoDB" id="243127at2759"/>
<dbReference type="InterPro" id="IPR047767">
    <property type="entry name" value="PSP1-like"/>
</dbReference>
<feature type="compositionally biased region" description="Basic and acidic residues" evidence="1">
    <location>
        <begin position="237"/>
        <end position="252"/>
    </location>
</feature>
<dbReference type="PANTHER" id="PTHR43830:SF3">
    <property type="entry name" value="PROTEIN PSP1"/>
    <property type="match status" value="1"/>
</dbReference>
<feature type="compositionally biased region" description="Polar residues" evidence="1">
    <location>
        <begin position="437"/>
        <end position="454"/>
    </location>
</feature>
<dbReference type="Pfam" id="PF04468">
    <property type="entry name" value="PSP1"/>
    <property type="match status" value="1"/>
</dbReference>
<feature type="region of interest" description="Disordered" evidence="1">
    <location>
        <begin position="208"/>
        <end position="567"/>
    </location>
</feature>
<dbReference type="PROSITE" id="PS51411">
    <property type="entry name" value="PSP1_C"/>
    <property type="match status" value="1"/>
</dbReference>
<feature type="compositionally biased region" description="Polar residues" evidence="1">
    <location>
        <begin position="467"/>
        <end position="477"/>
    </location>
</feature>
<gene>
    <name evidence="3" type="ORF">SEMRO_827_G207830.1</name>
</gene>
<feature type="region of interest" description="Disordered" evidence="1">
    <location>
        <begin position="1"/>
        <end position="182"/>
    </location>
</feature>
<dbReference type="NCBIfam" id="NF041131">
    <property type="entry name" value="RicT_YaaT_fam"/>
    <property type="match status" value="1"/>
</dbReference>
<name>A0A9N8ED48_9STRA</name>
<feature type="compositionally biased region" description="Polar residues" evidence="1">
    <location>
        <begin position="120"/>
        <end position="144"/>
    </location>
</feature>
<evidence type="ECO:0000259" key="2">
    <source>
        <dbReference type="PROSITE" id="PS51411"/>
    </source>
</evidence>
<feature type="compositionally biased region" description="Polar residues" evidence="1">
    <location>
        <begin position="36"/>
        <end position="45"/>
    </location>
</feature>
<evidence type="ECO:0000313" key="4">
    <source>
        <dbReference type="Proteomes" id="UP001153069"/>
    </source>
</evidence>
<dbReference type="InterPro" id="IPR007557">
    <property type="entry name" value="PSP1_C"/>
</dbReference>
<proteinExistence type="predicted"/>
<organism evidence="3 4">
    <name type="scientific">Seminavis robusta</name>
    <dbReference type="NCBI Taxonomy" id="568900"/>
    <lineage>
        <taxon>Eukaryota</taxon>
        <taxon>Sar</taxon>
        <taxon>Stramenopiles</taxon>
        <taxon>Ochrophyta</taxon>
        <taxon>Bacillariophyta</taxon>
        <taxon>Bacillariophyceae</taxon>
        <taxon>Bacillariophycidae</taxon>
        <taxon>Naviculales</taxon>
        <taxon>Naviculaceae</taxon>
        <taxon>Seminavis</taxon>
    </lineage>
</organism>
<comment type="caution">
    <text evidence="3">The sequence shown here is derived from an EMBL/GenBank/DDBJ whole genome shotgun (WGS) entry which is preliminary data.</text>
</comment>
<feature type="compositionally biased region" description="Basic and acidic residues" evidence="1">
    <location>
        <begin position="356"/>
        <end position="373"/>
    </location>
</feature>
<feature type="compositionally biased region" description="Basic and acidic residues" evidence="1">
    <location>
        <begin position="499"/>
        <end position="509"/>
    </location>
</feature>
<evidence type="ECO:0000313" key="3">
    <source>
        <dbReference type="EMBL" id="CAB9517051.1"/>
    </source>
</evidence>
<dbReference type="PANTHER" id="PTHR43830">
    <property type="entry name" value="PROTEIN PSP1"/>
    <property type="match status" value="1"/>
</dbReference>
<dbReference type="GO" id="GO:0005737">
    <property type="term" value="C:cytoplasm"/>
    <property type="evidence" value="ECO:0007669"/>
    <property type="project" value="TreeGrafter"/>
</dbReference>
<feature type="domain" description="PSP1 C-terminal" evidence="2">
    <location>
        <begin position="761"/>
        <end position="846"/>
    </location>
</feature>
<evidence type="ECO:0000256" key="1">
    <source>
        <dbReference type="SAM" id="MobiDB-lite"/>
    </source>
</evidence>
<accession>A0A9N8ED48</accession>
<sequence length="892" mass="96339">MATSAPPHIAAGWVNSTSGNQDAGQKELELKMSGMSLMSNYNNNGGPPGMSASTVSTTSADDAGRHAHDSSIDHSAAGSFKGSTPSSPSPEVIGHLDNTKLSRPPGLGVASPVVGGAGHSKNSSATSPMLTLTPNSSVDGNSDMYSLGGGRQQSPFQGDQGPTMPFLRNDGRRNDENGDYNAALSNFGSFDLAENDNDGLLGLDALRDRSYSSPGPMARSFESAPSLRGGLPPPRDAGSEGRRRRGVSRDNSGRSAGSARPPLASVNSSQSPRAGDLVPSGGDLSLGGLVVPFPHGVGNGRRSGDPSPTRPTQDPDYRGFGTIGHAEFSGAAKEWEPTNRRRSIAGPVSESLSRPEYGRYNDERPQHQYEPSRRRSIGTESGREFYHQQQQQQQQHHHSSHGNHNDHGLGYGHSEHGQTLSDHSVAHKFGSLPSLGSHMQQQKQRMPQSHQQPYNPMMIPQPKHTRSLSQPGPSRNGPSPDHMGMEGGSVGRYNAPLDHNSEHYSREPPRYIGAPPQGAHHRTHSGDSFRSAHSRRSASMSHGSLSNNSYDGVGMPAQKRNSQPNLGTAGGYYGQAALPSIHSMPRMDKGDVYDPNGHQRRHTYEDDLTLLGEHIEVPADHGMDDGYGSYGMPADRMRAQIAPPEAMTAHYSGFEGQPIHHHLPTAGAALPSPKVVYNVKFKRTQRSFVLGPRIPRNLEVGTYVKVEADRGEDLGIVIGKVAADKYNFSARSAYRSHSMGGISDLMPTPNGLSPPGTTDLKCIIRLATHDEVSLLAIKRDEEEELLKICRTKVRQRGLPMNVVDAEYQFDRHKLTFFFEAEGRIDFRELVRDLFSMYKTRIWMQQLDKNMTPAGTPGVSPPPPSMIDYGTPIIAPVSEFSDAYAMNGLAGGS</sequence>
<feature type="compositionally biased region" description="Polar residues" evidence="1">
    <location>
        <begin position="14"/>
        <end position="23"/>
    </location>
</feature>
<keyword evidence="4" id="KW-1185">Reference proteome</keyword>
<feature type="compositionally biased region" description="Low complexity" evidence="1">
    <location>
        <begin position="275"/>
        <end position="292"/>
    </location>
</feature>
<reference evidence="3" key="1">
    <citation type="submission" date="2020-06" db="EMBL/GenBank/DDBJ databases">
        <authorList>
            <consortium name="Plant Systems Biology data submission"/>
        </authorList>
    </citation>
    <scope>NUCLEOTIDE SEQUENCE</scope>
    <source>
        <strain evidence="3">D6</strain>
    </source>
</reference>
<dbReference type="EMBL" id="CAICTM010000826">
    <property type="protein sequence ID" value="CAB9517051.1"/>
    <property type="molecule type" value="Genomic_DNA"/>
</dbReference>
<protein>
    <submittedName>
        <fullName evidence="3">PSP1 domain protein</fullName>
    </submittedName>
</protein>
<dbReference type="Proteomes" id="UP001153069">
    <property type="component" value="Unassembled WGS sequence"/>
</dbReference>
<dbReference type="AlphaFoldDB" id="A0A9N8ED48"/>
<feature type="compositionally biased region" description="Low complexity" evidence="1">
    <location>
        <begin position="51"/>
        <end position="61"/>
    </location>
</feature>